<feature type="region of interest" description="Disordered" evidence="1">
    <location>
        <begin position="1"/>
        <end position="147"/>
    </location>
</feature>
<gene>
    <name evidence="3" type="ORF">GCM10011512_24000</name>
</gene>
<feature type="compositionally biased region" description="Basic and acidic residues" evidence="1">
    <location>
        <begin position="112"/>
        <end position="147"/>
    </location>
</feature>
<keyword evidence="2" id="KW-0472">Membrane</keyword>
<evidence type="ECO:0008006" key="5">
    <source>
        <dbReference type="Google" id="ProtNLM"/>
    </source>
</evidence>
<dbReference type="Pfam" id="PF14325">
    <property type="entry name" value="DUF4383"/>
    <property type="match status" value="1"/>
</dbReference>
<evidence type="ECO:0000256" key="1">
    <source>
        <dbReference type="SAM" id="MobiDB-lite"/>
    </source>
</evidence>
<keyword evidence="2" id="KW-1133">Transmembrane helix</keyword>
<keyword evidence="4" id="KW-1185">Reference proteome</keyword>
<comment type="caution">
    <text evidence="3">The sequence shown here is derived from an EMBL/GenBank/DDBJ whole genome shotgun (WGS) entry which is preliminary data.</text>
</comment>
<evidence type="ECO:0000313" key="3">
    <source>
        <dbReference type="EMBL" id="GGC96184.1"/>
    </source>
</evidence>
<feature type="compositionally biased region" description="Basic and acidic residues" evidence="1">
    <location>
        <begin position="48"/>
        <end position="70"/>
    </location>
</feature>
<keyword evidence="2" id="KW-0812">Transmembrane</keyword>
<accession>A0ABQ1PFG0</accession>
<feature type="transmembrane region" description="Helical" evidence="2">
    <location>
        <begin position="198"/>
        <end position="222"/>
    </location>
</feature>
<feature type="transmembrane region" description="Helical" evidence="2">
    <location>
        <begin position="157"/>
        <end position="178"/>
    </location>
</feature>
<feature type="transmembrane region" description="Helical" evidence="2">
    <location>
        <begin position="268"/>
        <end position="285"/>
    </location>
</feature>
<protein>
    <recommendedName>
        <fullName evidence="5">DUF4383 domain-containing protein</fullName>
    </recommendedName>
</protein>
<feature type="compositionally biased region" description="Low complexity" evidence="1">
    <location>
        <begin position="71"/>
        <end position="81"/>
    </location>
</feature>
<feature type="compositionally biased region" description="Polar residues" evidence="1">
    <location>
        <begin position="33"/>
        <end position="47"/>
    </location>
</feature>
<evidence type="ECO:0000313" key="4">
    <source>
        <dbReference type="Proteomes" id="UP000597761"/>
    </source>
</evidence>
<feature type="transmembrane region" description="Helical" evidence="2">
    <location>
        <begin position="229"/>
        <end position="248"/>
    </location>
</feature>
<dbReference type="EMBL" id="BMJI01000017">
    <property type="protein sequence ID" value="GGC96184.1"/>
    <property type="molecule type" value="Genomic_DNA"/>
</dbReference>
<feature type="compositionally biased region" description="Basic and acidic residues" evidence="1">
    <location>
        <begin position="8"/>
        <end position="22"/>
    </location>
</feature>
<sequence>MSSSVNRPPERGDGADDPRRIDPAPAGGRQADGQDTGQYTDSQFTDRQNLEGRFDDDTTGRHGGTDRRDSAGSATAAGPGPRSRDRNDEWSRGDRNEDRGGNPRADIGSAARIRDRDAADEDRSGGRDRDREVDENRRRTGTTERIVKERTRASRGIARTAAAVVALVFLVVGILGFVPGVTTGVDRLTLAGHDSGALLLGIFQVSVLHNVIHLAFGVVGLLMSRTAGAARTFLIGGGIIYLALWLLGLLFGHDTALNIVPVNDADNWLHLGLGVVMVLLGLLVGRRRVVSREIVG</sequence>
<organism evidence="3 4">
    <name type="scientific">Tersicoccus solisilvae</name>
    <dbReference type="NCBI Taxonomy" id="1882339"/>
    <lineage>
        <taxon>Bacteria</taxon>
        <taxon>Bacillati</taxon>
        <taxon>Actinomycetota</taxon>
        <taxon>Actinomycetes</taxon>
        <taxon>Micrococcales</taxon>
        <taxon>Micrococcaceae</taxon>
        <taxon>Tersicoccus</taxon>
    </lineage>
</organism>
<feature type="compositionally biased region" description="Basic and acidic residues" evidence="1">
    <location>
        <begin position="82"/>
        <end position="101"/>
    </location>
</feature>
<reference evidence="4" key="1">
    <citation type="journal article" date="2019" name="Int. J. Syst. Evol. Microbiol.">
        <title>The Global Catalogue of Microorganisms (GCM) 10K type strain sequencing project: providing services to taxonomists for standard genome sequencing and annotation.</title>
        <authorList>
            <consortium name="The Broad Institute Genomics Platform"/>
            <consortium name="The Broad Institute Genome Sequencing Center for Infectious Disease"/>
            <person name="Wu L."/>
            <person name="Ma J."/>
        </authorList>
    </citation>
    <scope>NUCLEOTIDE SEQUENCE [LARGE SCALE GENOMIC DNA]</scope>
    <source>
        <strain evidence="4">CGMCC 1.15480</strain>
    </source>
</reference>
<dbReference type="RefSeq" id="WP_188668657.1">
    <property type="nucleotide sequence ID" value="NZ_BMJI01000017.1"/>
</dbReference>
<evidence type="ECO:0000256" key="2">
    <source>
        <dbReference type="SAM" id="Phobius"/>
    </source>
</evidence>
<proteinExistence type="predicted"/>
<name>A0ABQ1PFG0_9MICC</name>
<dbReference type="Proteomes" id="UP000597761">
    <property type="component" value="Unassembled WGS sequence"/>
</dbReference>